<keyword evidence="3" id="KW-1185">Reference proteome</keyword>
<organism evidence="2 3">
    <name type="scientific">Seiridium cardinale</name>
    <dbReference type="NCBI Taxonomy" id="138064"/>
    <lineage>
        <taxon>Eukaryota</taxon>
        <taxon>Fungi</taxon>
        <taxon>Dikarya</taxon>
        <taxon>Ascomycota</taxon>
        <taxon>Pezizomycotina</taxon>
        <taxon>Sordariomycetes</taxon>
        <taxon>Xylariomycetidae</taxon>
        <taxon>Amphisphaeriales</taxon>
        <taxon>Sporocadaceae</taxon>
        <taxon>Seiridium</taxon>
    </lineage>
</organism>
<dbReference type="SUPFAM" id="SSF48056">
    <property type="entry name" value="Di-copper centre-containing domain"/>
    <property type="match status" value="1"/>
</dbReference>
<dbReference type="InterPro" id="IPR008922">
    <property type="entry name" value="Di-copper_centre_dom_sf"/>
</dbReference>
<dbReference type="Proteomes" id="UP001465668">
    <property type="component" value="Unassembled WGS sequence"/>
</dbReference>
<gene>
    <name evidence="2" type="ORF">SCAR479_02627</name>
</gene>
<feature type="region of interest" description="Disordered" evidence="1">
    <location>
        <begin position="86"/>
        <end position="109"/>
    </location>
</feature>
<evidence type="ECO:0000256" key="1">
    <source>
        <dbReference type="SAM" id="MobiDB-lite"/>
    </source>
</evidence>
<dbReference type="EMBL" id="JARVKM010000006">
    <property type="protein sequence ID" value="KAK9780512.1"/>
    <property type="molecule type" value="Genomic_DNA"/>
</dbReference>
<sequence>MPNVDAWVANKTATGKNSNCTLENAAARRERSDLSEARRQEYLAAVTCPMTLPPEASTTRFSGALNKYDAFVANNMVVNLGLTSMAMGSNLPKNPRSEGTGPNPRCLRRDVNRDATMGATADRASSLINDNKEWMASITS</sequence>
<evidence type="ECO:0000313" key="3">
    <source>
        <dbReference type="Proteomes" id="UP001465668"/>
    </source>
</evidence>
<name>A0ABR2Y3G4_9PEZI</name>
<comment type="caution">
    <text evidence="2">The sequence shown here is derived from an EMBL/GenBank/DDBJ whole genome shotgun (WGS) entry which is preliminary data.</text>
</comment>
<reference evidence="2 3" key="1">
    <citation type="submission" date="2024-02" db="EMBL/GenBank/DDBJ databases">
        <title>First draft genome assembly of two strains of Seiridium cardinale.</title>
        <authorList>
            <person name="Emiliani G."/>
            <person name="Scali E."/>
        </authorList>
    </citation>
    <scope>NUCLEOTIDE SEQUENCE [LARGE SCALE GENOMIC DNA]</scope>
    <source>
        <strain evidence="2 3">BM-138-000479</strain>
    </source>
</reference>
<protein>
    <submittedName>
        <fullName evidence="2">Uncharacterized protein</fullName>
    </submittedName>
</protein>
<evidence type="ECO:0000313" key="2">
    <source>
        <dbReference type="EMBL" id="KAK9780512.1"/>
    </source>
</evidence>
<accession>A0ABR2Y3G4</accession>
<proteinExistence type="predicted"/>
<dbReference type="Gene3D" id="1.10.1280.10">
    <property type="entry name" value="Di-copper center containing domain from catechol oxidase"/>
    <property type="match status" value="1"/>
</dbReference>